<dbReference type="InterPro" id="IPR000014">
    <property type="entry name" value="PAS"/>
</dbReference>
<dbReference type="Proteomes" id="UP001501699">
    <property type="component" value="Unassembled WGS sequence"/>
</dbReference>
<dbReference type="InterPro" id="IPR003594">
    <property type="entry name" value="HATPase_dom"/>
</dbReference>
<feature type="domain" description="Histidine kinase" evidence="6">
    <location>
        <begin position="521"/>
        <end position="752"/>
    </location>
</feature>
<dbReference type="InterPro" id="IPR035965">
    <property type="entry name" value="PAS-like_dom_sf"/>
</dbReference>
<dbReference type="Pfam" id="PF00512">
    <property type="entry name" value="HisKA"/>
    <property type="match status" value="1"/>
</dbReference>
<dbReference type="InterPro" id="IPR003661">
    <property type="entry name" value="HisK_dim/P_dom"/>
</dbReference>
<dbReference type="InterPro" id="IPR004358">
    <property type="entry name" value="Sig_transdc_His_kin-like_C"/>
</dbReference>
<comment type="catalytic activity">
    <reaction evidence="1">
        <text>ATP + protein L-histidine = ADP + protein N-phospho-L-histidine.</text>
        <dbReference type="EC" id="2.7.13.3"/>
    </reaction>
</comment>
<evidence type="ECO:0000256" key="1">
    <source>
        <dbReference type="ARBA" id="ARBA00000085"/>
    </source>
</evidence>
<dbReference type="SMART" id="SM00388">
    <property type="entry name" value="HisKA"/>
    <property type="match status" value="1"/>
</dbReference>
<organism evidence="8 9">
    <name type="scientific">Bartonella pachyuromydis</name>
    <dbReference type="NCBI Taxonomy" id="931097"/>
    <lineage>
        <taxon>Bacteria</taxon>
        <taxon>Pseudomonadati</taxon>
        <taxon>Pseudomonadota</taxon>
        <taxon>Alphaproteobacteria</taxon>
        <taxon>Hyphomicrobiales</taxon>
        <taxon>Bartonellaceae</taxon>
        <taxon>Bartonella</taxon>
    </lineage>
</organism>
<evidence type="ECO:0000259" key="7">
    <source>
        <dbReference type="PROSITE" id="PS50112"/>
    </source>
</evidence>
<dbReference type="Gene3D" id="3.30.565.10">
    <property type="entry name" value="Histidine kinase-like ATPase, C-terminal domain"/>
    <property type="match status" value="1"/>
</dbReference>
<evidence type="ECO:0000313" key="9">
    <source>
        <dbReference type="Proteomes" id="UP001501699"/>
    </source>
</evidence>
<dbReference type="Gene3D" id="3.30.450.20">
    <property type="entry name" value="PAS domain"/>
    <property type="match status" value="2"/>
</dbReference>
<dbReference type="SUPFAM" id="SSF55785">
    <property type="entry name" value="PYP-like sensor domain (PAS domain)"/>
    <property type="match status" value="1"/>
</dbReference>
<dbReference type="Pfam" id="PF02518">
    <property type="entry name" value="HATPase_c"/>
    <property type="match status" value="1"/>
</dbReference>
<dbReference type="PRINTS" id="PR00344">
    <property type="entry name" value="BCTRLSENSOR"/>
</dbReference>
<dbReference type="EC" id="2.7.13.3" evidence="2"/>
<comment type="caution">
    <text evidence="8">The sequence shown here is derived from an EMBL/GenBank/DDBJ whole genome shotgun (WGS) entry which is preliminary data.</text>
</comment>
<dbReference type="SUPFAM" id="SSF47384">
    <property type="entry name" value="Homodimeric domain of signal transducing histidine kinase"/>
    <property type="match status" value="1"/>
</dbReference>
<feature type="domain" description="PAS" evidence="7">
    <location>
        <begin position="390"/>
        <end position="460"/>
    </location>
</feature>
<dbReference type="Pfam" id="PF13426">
    <property type="entry name" value="PAS_9"/>
    <property type="match status" value="1"/>
</dbReference>
<dbReference type="RefSeq" id="WP_345118615.1">
    <property type="nucleotide sequence ID" value="NZ_BAABJA010000002.1"/>
</dbReference>
<keyword evidence="5" id="KW-0418">Kinase</keyword>
<dbReference type="PROSITE" id="PS50109">
    <property type="entry name" value="HIS_KIN"/>
    <property type="match status" value="1"/>
</dbReference>
<dbReference type="InterPro" id="IPR036890">
    <property type="entry name" value="HATPase_C_sf"/>
</dbReference>
<reference evidence="9" key="1">
    <citation type="journal article" date="2019" name="Int. J. Syst. Evol. Microbiol.">
        <title>The Global Catalogue of Microorganisms (GCM) 10K type strain sequencing project: providing services to taxonomists for standard genome sequencing and annotation.</title>
        <authorList>
            <consortium name="The Broad Institute Genomics Platform"/>
            <consortium name="The Broad Institute Genome Sequencing Center for Infectious Disease"/>
            <person name="Wu L."/>
            <person name="Ma J."/>
        </authorList>
    </citation>
    <scope>NUCLEOTIDE SEQUENCE [LARGE SCALE GENOMIC DNA]</scope>
    <source>
        <strain evidence="9">JCM 17714</strain>
    </source>
</reference>
<dbReference type="InterPro" id="IPR013767">
    <property type="entry name" value="PAS_fold"/>
</dbReference>
<accession>A0ABP8VDH2</accession>
<dbReference type="InterPro" id="IPR005467">
    <property type="entry name" value="His_kinase_dom"/>
</dbReference>
<dbReference type="Gene3D" id="1.10.287.130">
    <property type="match status" value="1"/>
</dbReference>
<evidence type="ECO:0000256" key="4">
    <source>
        <dbReference type="ARBA" id="ARBA00022679"/>
    </source>
</evidence>
<protein>
    <recommendedName>
        <fullName evidence="2">histidine kinase</fullName>
        <ecNumber evidence="2">2.7.13.3</ecNumber>
    </recommendedName>
</protein>
<evidence type="ECO:0000256" key="5">
    <source>
        <dbReference type="ARBA" id="ARBA00022777"/>
    </source>
</evidence>
<evidence type="ECO:0000313" key="8">
    <source>
        <dbReference type="EMBL" id="GAA4660899.1"/>
    </source>
</evidence>
<dbReference type="Pfam" id="PF00989">
    <property type="entry name" value="PAS"/>
    <property type="match status" value="1"/>
</dbReference>
<dbReference type="PANTHER" id="PTHR43047">
    <property type="entry name" value="TWO-COMPONENT HISTIDINE PROTEIN KINASE"/>
    <property type="match status" value="1"/>
</dbReference>
<evidence type="ECO:0000256" key="3">
    <source>
        <dbReference type="ARBA" id="ARBA00022553"/>
    </source>
</evidence>
<gene>
    <name evidence="8" type="ORF">GCM10023262_05880</name>
</gene>
<dbReference type="SMART" id="SM00387">
    <property type="entry name" value="HATPase_c"/>
    <property type="match status" value="1"/>
</dbReference>
<dbReference type="CDD" id="cd00082">
    <property type="entry name" value="HisKA"/>
    <property type="match status" value="1"/>
</dbReference>
<proteinExistence type="predicted"/>
<evidence type="ECO:0000259" key="6">
    <source>
        <dbReference type="PROSITE" id="PS50109"/>
    </source>
</evidence>
<keyword evidence="9" id="KW-1185">Reference proteome</keyword>
<dbReference type="PROSITE" id="PS50112">
    <property type="entry name" value="PAS"/>
    <property type="match status" value="1"/>
</dbReference>
<sequence>MSLTFLDYLECKEIKQAFMRGKMVLVLSSDCKNILWSNGAAAYFLGFSSVSAIMKESSFLNQVKYHKILKDAQCAGVVVLDGLKRTAEFSVVSIDSIDLGKVFLLESLLAEKISLIAGLDEAPMSVAIIDEDGTVLEASSHFSFIDETVKILLQTVDDEMPVKTILSIADVRTQVGIIRLKVKPAHFLILYAPLESDELNSDQETFHFTPQFLPQRFTWKMDKNGRFCDISKELTEIVGPLSSSVLGLSFHELAHQFNDERYQILSGFIAEALPWSKQIVCWPVDGCRERLDVELSAVPIFNVQQQLKGFRGFGILKIQEEQKKKDENLYMKTSNLSESERSAFHEIAERLRGELHSSVDRSHLIEETVVQLPNVQILSENTTDQTQIKEPAVVLSLLDTATKGVFWLDGQGDIQSVSRAALTLTGYEINELLAQPFSSLFTSQSQSLVEKYFKLICMKGKNQVFHHDETAILVTKRHKNIRVSMTIISLARQDDYAVILRDMTGSILPSDKRVEENKTVGVVHEMRTPLNALIGFAEIMRDGRFGVIDNERYRGYLRDIISSGKHILLLINQLLECSKANYSSSNNQIKAPLISEGFDVIACLRASMAFLETQANHNGIIMRIVAPTRVPSIGVSQQTFRQIIWNLLSNAIRFTPSGGQIIVHVSYEKKERVKISVSDNGIGMSDEEIVQALQPYGQIKRKDGRSGDSAFMGTGLGLPMCKAMVEESGGQLLLFSKPNHGTTVELFFPYVL</sequence>
<dbReference type="PANTHER" id="PTHR43047:SF72">
    <property type="entry name" value="OSMOSENSING HISTIDINE PROTEIN KINASE SLN1"/>
    <property type="match status" value="1"/>
</dbReference>
<keyword evidence="4" id="KW-0808">Transferase</keyword>
<dbReference type="EMBL" id="BAABJA010000002">
    <property type="protein sequence ID" value="GAA4660899.1"/>
    <property type="molecule type" value="Genomic_DNA"/>
</dbReference>
<dbReference type="SUPFAM" id="SSF55874">
    <property type="entry name" value="ATPase domain of HSP90 chaperone/DNA topoisomerase II/histidine kinase"/>
    <property type="match status" value="1"/>
</dbReference>
<evidence type="ECO:0000256" key="2">
    <source>
        <dbReference type="ARBA" id="ARBA00012438"/>
    </source>
</evidence>
<name>A0ABP8VDH2_9HYPH</name>
<keyword evidence="3" id="KW-0597">Phosphoprotein</keyword>
<dbReference type="NCBIfam" id="TIGR00229">
    <property type="entry name" value="sensory_box"/>
    <property type="match status" value="1"/>
</dbReference>
<dbReference type="InterPro" id="IPR036097">
    <property type="entry name" value="HisK_dim/P_sf"/>
</dbReference>